<feature type="domain" description="Clathrin heavy chain linker core motif" evidence="8">
    <location>
        <begin position="345"/>
        <end position="368"/>
    </location>
</feature>
<dbReference type="GO" id="GO:0006898">
    <property type="term" value="P:receptor-mediated endocytosis"/>
    <property type="evidence" value="ECO:0007669"/>
    <property type="project" value="TreeGrafter"/>
</dbReference>
<keyword evidence="3 6" id="KW-0472">Membrane</keyword>
<dbReference type="InterPro" id="IPR016025">
    <property type="entry name" value="Clathrin_H-chain_N"/>
</dbReference>
<reference evidence="9" key="2">
    <citation type="journal article" date="2014" name="BMC Genomics">
        <title>An improved genome of the model marine alga Ostreococcus tauri unfolds by assessing Illumina de novo assemblies.</title>
        <authorList>
            <person name="Blanc-Mathieu R."/>
            <person name="Verhelst B."/>
            <person name="Derelle E."/>
            <person name="Rombauts S."/>
            <person name="Bouget F.Y."/>
            <person name="Carre I."/>
            <person name="Chateau A."/>
            <person name="Eyre-Walker A."/>
            <person name="Grimsley N."/>
            <person name="Moreau H."/>
            <person name="Piegu B."/>
            <person name="Rivals E."/>
            <person name="Schackwitz W."/>
            <person name="Van de Peer Y."/>
            <person name="Piganeau G."/>
        </authorList>
    </citation>
    <scope>NUCLEOTIDE SEQUENCE</scope>
    <source>
        <strain evidence="9">RCC4221</strain>
    </source>
</reference>
<dbReference type="FunFam" id="1.25.40.10:FF:000002">
    <property type="entry name" value="Clathrin heavy chain"/>
    <property type="match status" value="1"/>
</dbReference>
<sequence length="1694" mass="190667">MAHATPVSVREAVQLKTCGVNPQCISFTNLTMESDKYICVRESGATNNVVIVEVANPLTPMKKPITADSALMNPKQNIIALKARVENENGVEDSLQIFNIDQKAKIKGHDMEPVVFWKWITPTMLGIVTNTSVFHWSIEDQNAPVKVFDRTANLSGSQIISYKASEDMQWFTLIGIAQGDASRPALVKGNMQLYSVAQQRSQALEAHMASFATHQVPGNAKKSQLVVFAQKMVQADGSIASKLHVIELGAPAGQTPFTKRSSELFFPPEFADDFPVVMHASDKYGVVYIVTKSGLLFVYDLETASPVYRTRISQEPVFIGAAAPSVGGLYIVNRGGQVLLATLNEAAVVPFVSGQLNNLELALSLASRGNLPGADALVMPKFDMLFNAADYKGAAELAASMSTLRNEQTIARFRNVPTQPGQSSPLLQYFGACLQRGNLNKLESVELAKLVLAQNKKQLLDTWLSEDKLEASEELGDLISPTDSETALKIYVKARANPKVTAAFAGRGEFDKMAQYCAAVGYKPDYMYMLQSLMMSNPPGAVQLAQQMSQMTPPPVDMGNIADLFLQRNMIREATSILLDLLKEDDPEQASLQTKVLEINLVTYPNVADAIMAQGKLTHYDKPRIAQLCEKAGLYVRAMEHYSELVDLKRCVVNTHSMDPQALTEFFGTLSREWALECLQELLKINIRQNLQIAVNIAKEYTEQLEIQSVVKMFDKFESHEGLFYYLGYFVNTCEDKEVVYKFIEAASKIGQIKEVERVTRESDHYDPERVKVFLMEAKLADARPLINVCDRHEFVGDLTTYLYNNNMLRYIEGYVQKVNPKQAPKVVGTLLDLECPDDFIKTLILSVRSLLPVAPLVEEVEKRNRLKILTQFLEHLVNEGSIDPQVHNAMGKMLIDSNQNPEHFLLTNEYYESAVVGRYCERRDPYLACVAYKRGKCDDELVDCTNRNSMFKVQARYVVERMEPELWAKVLTNDNKFCRQFIDQVVSTALPESKNPEQVSVTVKAFMTAEMPHELIELLEKIVLQNSAFSNNPNLQNLLILTAIKADATRVMDYVNRLDAFNGPEVAEIAAGNELYEEAFAIYKKFDLHVDAMKILLESLEDIERGIEYARKVELPEVWYQLGKAQLKMGTPEAVKEAIKSYIKAQDGSDFIDVIHAARHADMYVDMVPYLLMVRKTKKEARIDTELVYAYAKINDLARLEDFLTSPNSANQQSVADRCFSEGLYEAARLLFTALSNWACLTSTLLKLRMFQSAVDAAKKANSPKTWKEVCFTCVDEGENKLAQLAGLHIVIQADELDSVSEFYQARGKFTELIALMEAGVGVDRAHMGIFTELGILYANHASEKLMEHIRLFSARINIPRLITTCTNVALWPELAYLYRCYDEYDNACEVMMEHPDAWEHVVFKDVCVKLANADLYYKAIKFYIREHPTEMTNLLGVLQSRLDHSRVVALMRKEGKLPMVKEYLLSVQGANLTAVNDAVNELAIEEEDHVALKASIDMYDNCDQLSLAIQCESHELIEFRRISSYIYQRNSRWKQAIELSKRDGLLKDAMEIAAKSNDSSIVDELLEFFIETGNKECFSAALCTCYDLLKPDEVMQKAWLHGLSDWVMPFMIQVMRDMNSKIDILMKDKADRNEEKVNEEKERVAAEMNSNLYAQLMPAALPAYEGQGAGGYAPQQGFAQQYAYPPQQQQGW</sequence>
<dbReference type="InterPro" id="IPR011990">
    <property type="entry name" value="TPR-like_helical_dom_sf"/>
</dbReference>
<dbReference type="FunFam" id="1.25.40.10:FF:000001">
    <property type="entry name" value="Clathrin heavy chain"/>
    <property type="match status" value="1"/>
</dbReference>
<dbReference type="Gene3D" id="2.130.10.110">
    <property type="entry name" value="Clathrin heavy-chain terminal domain"/>
    <property type="match status" value="1"/>
</dbReference>
<proteinExistence type="inferred from homology"/>
<dbReference type="FunFam" id="1.25.40.10:FF:000005">
    <property type="entry name" value="Clathrin heavy chain"/>
    <property type="match status" value="1"/>
</dbReference>
<keyword evidence="4 6" id="KW-0168">Coated pit</keyword>
<evidence type="ECO:0000313" key="9">
    <source>
        <dbReference type="EMBL" id="CEF96597.1"/>
    </source>
</evidence>
<evidence type="ECO:0000256" key="7">
    <source>
        <dbReference type="PROSITE-ProRule" id="PRU01006"/>
    </source>
</evidence>
<accession>A0A090M234</accession>
<dbReference type="InParanoid" id="A0A090M234"/>
<feature type="repeat" description="CHCR" evidence="7">
    <location>
        <begin position="991"/>
        <end position="1136"/>
    </location>
</feature>
<feature type="repeat" description="CHCR" evidence="7">
    <location>
        <begin position="549"/>
        <end position="695"/>
    </location>
</feature>
<dbReference type="InterPro" id="IPR016024">
    <property type="entry name" value="ARM-type_fold"/>
</dbReference>
<dbReference type="Gene3D" id="1.25.40.10">
    <property type="entry name" value="Tetratricopeptide repeat domain"/>
    <property type="match status" value="4"/>
</dbReference>
<feature type="repeat" description="CHCR" evidence="7">
    <location>
        <begin position="1289"/>
        <end position="1434"/>
    </location>
</feature>
<name>A0A090M234_OSTTA</name>
<comment type="subcellular location">
    <subcellularLocation>
        <location evidence="6">Cytoplasmic vesicle membrane</location>
        <topology evidence="6">Peripheral membrane protein</topology>
        <orientation evidence="6">Cytoplasmic side</orientation>
    </subcellularLocation>
    <subcellularLocation>
        <location evidence="6">Membrane</location>
        <location evidence="6">Coated pit</location>
        <topology evidence="6">Peripheral membrane protein</topology>
        <orientation evidence="6">Cytoplasmic side</orientation>
    </subcellularLocation>
</comment>
<dbReference type="InterPro" id="IPR015348">
    <property type="entry name" value="Clathrin_H-chain_linker_core"/>
</dbReference>
<gene>
    <name evidence="10" type="ORF">BE221DRAFT_1578</name>
    <name evidence="9" type="ORF">OT_ostta01g01830</name>
</gene>
<reference evidence="9 11" key="1">
    <citation type="journal article" date="2006" name="Proc. Natl. Acad. Sci. U.S.A.">
        <title>Genome analysis of the smallest free-living eukaryote Ostreococcus tauri unveils many unique features.</title>
        <authorList>
            <person name="Derelle E."/>
            <person name="Ferraz C."/>
            <person name="Rombauts S."/>
            <person name="Rouze P."/>
            <person name="Worden A.Z."/>
            <person name="Robbens S."/>
            <person name="Partensky F."/>
            <person name="Degroeve S."/>
            <person name="Echeynie S."/>
            <person name="Cooke R."/>
            <person name="Saeys Y."/>
            <person name="Wuyts J."/>
            <person name="Jabbari K."/>
            <person name="Bowler C."/>
            <person name="Panaud O."/>
            <person name="Piegu B."/>
            <person name="Ball S.G."/>
            <person name="Ral J.-P."/>
            <person name="Bouget F.-Y."/>
            <person name="Piganeau G."/>
            <person name="De Baets B."/>
            <person name="Picard A."/>
            <person name="Delseny M."/>
            <person name="Demaille J."/>
            <person name="Van de Peer Y."/>
            <person name="Moreau H."/>
        </authorList>
    </citation>
    <scope>NUCLEOTIDE SEQUENCE [LARGE SCALE GENOMIC DNA]</scope>
    <source>
        <strain evidence="9 11">OTTH0595</strain>
    </source>
</reference>
<dbReference type="GO" id="GO:0009507">
    <property type="term" value="C:chloroplast"/>
    <property type="evidence" value="ECO:0007669"/>
    <property type="project" value="TreeGrafter"/>
</dbReference>
<evidence type="ECO:0000256" key="3">
    <source>
        <dbReference type="ARBA" id="ARBA00023136"/>
    </source>
</evidence>
<evidence type="ECO:0000313" key="10">
    <source>
        <dbReference type="EMBL" id="OUS42791.1"/>
    </source>
</evidence>
<evidence type="ECO:0000256" key="5">
    <source>
        <dbReference type="ARBA" id="ARBA00023329"/>
    </source>
</evidence>
<dbReference type="FunCoup" id="A0A090M234">
    <property type="interactions" value="1968"/>
</dbReference>
<feature type="repeat" description="CHCR" evidence="7">
    <location>
        <begin position="845"/>
        <end position="984"/>
    </location>
</feature>
<feature type="repeat" description="CHCR" evidence="7">
    <location>
        <begin position="698"/>
        <end position="840"/>
    </location>
</feature>
<dbReference type="Pfam" id="PF09268">
    <property type="entry name" value="Clathrin-link"/>
    <property type="match status" value="1"/>
</dbReference>
<dbReference type="GO" id="GO:0071439">
    <property type="term" value="C:clathrin complex"/>
    <property type="evidence" value="ECO:0007669"/>
    <property type="project" value="InterPro"/>
</dbReference>
<evidence type="ECO:0000256" key="6">
    <source>
        <dbReference type="PIRNR" id="PIRNR002290"/>
    </source>
</evidence>
<dbReference type="GO" id="GO:0006886">
    <property type="term" value="P:intracellular protein transport"/>
    <property type="evidence" value="ECO:0007669"/>
    <property type="project" value="UniProtKB-UniRule"/>
</dbReference>
<dbReference type="GO" id="GO:0009506">
    <property type="term" value="C:plasmodesma"/>
    <property type="evidence" value="ECO:0007669"/>
    <property type="project" value="TreeGrafter"/>
</dbReference>
<reference evidence="10" key="3">
    <citation type="submission" date="2017-04" db="EMBL/GenBank/DDBJ databases">
        <title>Population genomics of picophytoplankton unveils novel chromosome hypervariability.</title>
        <authorList>
            <consortium name="DOE Joint Genome Institute"/>
            <person name="Blanc-Mathieu R."/>
            <person name="Krasovec M."/>
            <person name="Hebrard M."/>
            <person name="Yau S."/>
            <person name="Desgranges E."/>
            <person name="Martin J."/>
            <person name="Schackwitz W."/>
            <person name="Kuo A."/>
            <person name="Salin G."/>
            <person name="Donnadieu C."/>
            <person name="Desdevises Y."/>
            <person name="Sanchez-Ferandin S."/>
            <person name="Moreau H."/>
            <person name="Rivals E."/>
            <person name="Grigoriev I.V."/>
            <person name="Grimsley N."/>
            <person name="Eyre-Walker A."/>
            <person name="Piganeau G."/>
        </authorList>
    </citation>
    <scope>NUCLEOTIDE SEQUENCE [LARGE SCALE GENOMIC DNA]</scope>
    <source>
        <strain evidence="10">RCC 1115</strain>
    </source>
</reference>
<accession>A0A454Y4M1</accession>
<dbReference type="Proteomes" id="UP000195557">
    <property type="component" value="Unassembled WGS sequence"/>
</dbReference>
<dbReference type="STRING" id="70448.A0A090M234"/>
<dbReference type="InterPro" id="IPR000547">
    <property type="entry name" value="Clathrin_H-chain/VPS_repeat"/>
</dbReference>
<feature type="repeat" description="CHCR" evidence="7">
    <location>
        <begin position="1143"/>
        <end position="1284"/>
    </location>
</feature>
<dbReference type="InterPro" id="IPR055358">
    <property type="entry name" value="CHCR"/>
</dbReference>
<feature type="repeat" description="CHCR" evidence="7">
    <location>
        <begin position="1437"/>
        <end position="1580"/>
    </location>
</feature>
<dbReference type="Pfam" id="PF00637">
    <property type="entry name" value="Clathrin"/>
    <property type="match status" value="7"/>
</dbReference>
<dbReference type="InterPro" id="IPR016341">
    <property type="entry name" value="Clathrin_heavy_chain"/>
</dbReference>
<evidence type="ECO:0000259" key="8">
    <source>
        <dbReference type="Pfam" id="PF09268"/>
    </source>
</evidence>
<evidence type="ECO:0000313" key="11">
    <source>
        <dbReference type="Proteomes" id="UP000009170"/>
    </source>
</evidence>
<dbReference type="EMBL" id="CAID01000001">
    <property type="protein sequence ID" value="CEF96597.1"/>
    <property type="molecule type" value="Genomic_DNA"/>
</dbReference>
<dbReference type="GO" id="GO:0032051">
    <property type="term" value="F:clathrin light chain binding"/>
    <property type="evidence" value="ECO:0007669"/>
    <property type="project" value="InterPro"/>
</dbReference>
<keyword evidence="5 6" id="KW-0968">Cytoplasmic vesicle</keyword>
<keyword evidence="11" id="KW-1185">Reference proteome</keyword>
<dbReference type="GO" id="GO:0030130">
    <property type="term" value="C:clathrin coat of trans-Golgi network vesicle"/>
    <property type="evidence" value="ECO:0007669"/>
    <property type="project" value="InterPro"/>
</dbReference>
<dbReference type="PANTHER" id="PTHR10292">
    <property type="entry name" value="CLATHRIN HEAVY CHAIN RELATED"/>
    <property type="match status" value="1"/>
</dbReference>
<dbReference type="GO" id="GO:0030132">
    <property type="term" value="C:clathrin coat of coated pit"/>
    <property type="evidence" value="ECO:0007669"/>
    <property type="project" value="InterPro"/>
</dbReference>
<dbReference type="Proteomes" id="UP000009170">
    <property type="component" value="Unassembled WGS sequence"/>
</dbReference>
<organism evidence="9 11">
    <name type="scientific">Ostreococcus tauri</name>
    <name type="common">Marine green alga</name>
    <dbReference type="NCBI Taxonomy" id="70448"/>
    <lineage>
        <taxon>Eukaryota</taxon>
        <taxon>Viridiplantae</taxon>
        <taxon>Chlorophyta</taxon>
        <taxon>Mamiellophyceae</taxon>
        <taxon>Mamiellales</taxon>
        <taxon>Bathycoccaceae</taxon>
        <taxon>Ostreococcus</taxon>
    </lineage>
</organism>
<dbReference type="SMART" id="SM00299">
    <property type="entry name" value="CLH"/>
    <property type="match status" value="7"/>
</dbReference>
<dbReference type="SUPFAM" id="SSF50989">
    <property type="entry name" value="Clathrin heavy-chain terminal domain"/>
    <property type="match status" value="1"/>
</dbReference>
<dbReference type="GO" id="GO:0005198">
    <property type="term" value="F:structural molecule activity"/>
    <property type="evidence" value="ECO:0007669"/>
    <property type="project" value="InterPro"/>
</dbReference>
<dbReference type="PROSITE" id="PS50236">
    <property type="entry name" value="CHCR"/>
    <property type="match status" value="7"/>
</dbReference>
<dbReference type="PANTHER" id="PTHR10292:SF1">
    <property type="entry name" value="CLATHRIN HEAVY CHAIN"/>
    <property type="match status" value="1"/>
</dbReference>
<dbReference type="Pfam" id="PF13838">
    <property type="entry name" value="Clathrin_H_link"/>
    <property type="match status" value="1"/>
</dbReference>
<comment type="similarity">
    <text evidence="1 6">Belongs to the clathrin heavy chain family.</text>
</comment>
<evidence type="ECO:0000256" key="1">
    <source>
        <dbReference type="ARBA" id="ARBA00009535"/>
    </source>
</evidence>
<evidence type="ECO:0000256" key="2">
    <source>
        <dbReference type="ARBA" id="ARBA00022737"/>
    </source>
</evidence>
<comment type="function">
    <text evidence="6">Clathrin is the major protein of the polyhedral coat of coated pits and vesicles.</text>
</comment>
<dbReference type="PIRSF" id="PIRSF002290">
    <property type="entry name" value="Clathrin_H_chain"/>
    <property type="match status" value="1"/>
</dbReference>
<dbReference type="OrthoDB" id="2113814at2759"/>
<dbReference type="EMBL" id="KZ155838">
    <property type="protein sequence ID" value="OUS42791.1"/>
    <property type="molecule type" value="Genomic_DNA"/>
</dbReference>
<dbReference type="Gene3D" id="1.25.40.730">
    <property type="match status" value="1"/>
</dbReference>
<accession>A0A1Y5HZS1</accession>
<keyword evidence="2" id="KW-0677">Repeat</keyword>
<protein>
    <recommendedName>
        <fullName evidence="6">Clathrin heavy chain</fullName>
    </recommendedName>
</protein>
<evidence type="ECO:0000256" key="4">
    <source>
        <dbReference type="ARBA" id="ARBA00023176"/>
    </source>
</evidence>
<dbReference type="SUPFAM" id="SSF48371">
    <property type="entry name" value="ARM repeat"/>
    <property type="match status" value="5"/>
</dbReference>